<dbReference type="SUPFAM" id="SSF110849">
    <property type="entry name" value="ParB/Sulfiredoxin"/>
    <property type="match status" value="1"/>
</dbReference>
<dbReference type="Pfam" id="PF02195">
    <property type="entry name" value="ParB_N"/>
    <property type="match status" value="1"/>
</dbReference>
<proteinExistence type="predicted"/>
<evidence type="ECO:0000313" key="2">
    <source>
        <dbReference type="EMBL" id="DAF47892.1"/>
    </source>
</evidence>
<dbReference type="InterPro" id="IPR050336">
    <property type="entry name" value="Chromosome_partition/occlusion"/>
</dbReference>
<dbReference type="PANTHER" id="PTHR33375:SF1">
    <property type="entry name" value="CHROMOSOME-PARTITIONING PROTEIN PARB-RELATED"/>
    <property type="match status" value="1"/>
</dbReference>
<accession>A0A8S5SA12</accession>
<dbReference type="GO" id="GO:0007059">
    <property type="term" value="P:chromosome segregation"/>
    <property type="evidence" value="ECO:0007669"/>
    <property type="project" value="TreeGrafter"/>
</dbReference>
<protein>
    <submittedName>
        <fullName evidence="2">ParB protein</fullName>
    </submittedName>
</protein>
<evidence type="ECO:0000259" key="1">
    <source>
        <dbReference type="SMART" id="SM00470"/>
    </source>
</evidence>
<sequence length="193" mass="22208">MNIVEKRLNELKPYENNPRINDGAVKFVKNSIEEFGFKVPIVIDKNGVIVAGHTRYKASQELGLETVPCVVADDLTDEQVKAFRIADNKTAEKASWDLDALKTEMEELEEIDGIDMREFGFGDFEISALTEDMDAEGYDNELMDAFSEHSEDMLKKQRVIITYETEEEQLFLEKLLQVTELKVCYDIEELMHE</sequence>
<dbReference type="PANTHER" id="PTHR33375">
    <property type="entry name" value="CHROMOSOME-PARTITIONING PROTEIN PARB-RELATED"/>
    <property type="match status" value="1"/>
</dbReference>
<dbReference type="EMBL" id="BK032561">
    <property type="protein sequence ID" value="DAF47892.1"/>
    <property type="molecule type" value="Genomic_DNA"/>
</dbReference>
<feature type="domain" description="ParB-like N-terminal" evidence="1">
    <location>
        <begin position="4"/>
        <end position="89"/>
    </location>
</feature>
<organism evidence="2">
    <name type="scientific">Siphoviridae sp. ct0D87</name>
    <dbReference type="NCBI Taxonomy" id="2827760"/>
    <lineage>
        <taxon>Viruses</taxon>
        <taxon>Duplodnaviria</taxon>
        <taxon>Heunggongvirae</taxon>
        <taxon>Uroviricota</taxon>
        <taxon>Caudoviricetes</taxon>
    </lineage>
</organism>
<reference evidence="2" key="1">
    <citation type="journal article" date="2021" name="Proc. Natl. Acad. Sci. U.S.A.">
        <title>A Catalog of Tens of Thousands of Viruses from Human Metagenomes Reveals Hidden Associations with Chronic Diseases.</title>
        <authorList>
            <person name="Tisza M.J."/>
            <person name="Buck C.B."/>
        </authorList>
    </citation>
    <scope>NUCLEOTIDE SEQUENCE</scope>
    <source>
        <strain evidence="2">Ct0D87</strain>
    </source>
</reference>
<dbReference type="SMART" id="SM00470">
    <property type="entry name" value="ParB"/>
    <property type="match status" value="1"/>
</dbReference>
<dbReference type="GO" id="GO:0045881">
    <property type="term" value="P:positive regulation of sporulation resulting in formation of a cellular spore"/>
    <property type="evidence" value="ECO:0007669"/>
    <property type="project" value="TreeGrafter"/>
</dbReference>
<dbReference type="Gene3D" id="3.90.1530.10">
    <property type="entry name" value="Conserved hypothetical protein from pyrococcus furiosus pfu- 392566-001, ParB domain"/>
    <property type="match status" value="1"/>
</dbReference>
<dbReference type="CDD" id="cd16402">
    <property type="entry name" value="ParB_N_like_MT"/>
    <property type="match status" value="1"/>
</dbReference>
<name>A0A8S5SA12_9CAUD</name>
<dbReference type="InterPro" id="IPR003115">
    <property type="entry name" value="ParB_N"/>
</dbReference>
<dbReference type="InterPro" id="IPR036086">
    <property type="entry name" value="ParB/Sulfiredoxin_sf"/>
</dbReference>